<evidence type="ECO:0000256" key="1">
    <source>
        <dbReference type="ARBA" id="ARBA00001917"/>
    </source>
</evidence>
<evidence type="ECO:0000256" key="2">
    <source>
        <dbReference type="ARBA" id="ARBA00007118"/>
    </source>
</evidence>
<dbReference type="Proteomes" id="UP000190150">
    <property type="component" value="Unassembled WGS sequence"/>
</dbReference>
<keyword evidence="5" id="KW-0560">Oxidoreductase</keyword>
<evidence type="ECO:0000256" key="3">
    <source>
        <dbReference type="ARBA" id="ARBA00022630"/>
    </source>
</evidence>
<dbReference type="AlphaFoldDB" id="A0A1T5CZ35"/>
<keyword evidence="4" id="KW-0288">FMN</keyword>
<organism evidence="7 8">
    <name type="scientific">Sphingobacterium nematocida</name>
    <dbReference type="NCBI Taxonomy" id="1513896"/>
    <lineage>
        <taxon>Bacteria</taxon>
        <taxon>Pseudomonadati</taxon>
        <taxon>Bacteroidota</taxon>
        <taxon>Sphingobacteriia</taxon>
        <taxon>Sphingobacteriales</taxon>
        <taxon>Sphingobacteriaceae</taxon>
        <taxon>Sphingobacterium</taxon>
    </lineage>
</organism>
<dbReference type="OrthoDB" id="9809288at2"/>
<keyword evidence="8" id="KW-1185">Reference proteome</keyword>
<protein>
    <submittedName>
        <fullName evidence="7">Nitroreductase</fullName>
    </submittedName>
</protein>
<evidence type="ECO:0000313" key="7">
    <source>
        <dbReference type="EMBL" id="SKB64601.1"/>
    </source>
</evidence>
<comment type="cofactor">
    <cofactor evidence="1">
        <name>FMN</name>
        <dbReference type="ChEBI" id="CHEBI:58210"/>
    </cofactor>
</comment>
<dbReference type="InterPro" id="IPR000415">
    <property type="entry name" value="Nitroreductase-like"/>
</dbReference>
<keyword evidence="3" id="KW-0285">Flavoprotein</keyword>
<dbReference type="GO" id="GO:0016491">
    <property type="term" value="F:oxidoreductase activity"/>
    <property type="evidence" value="ECO:0007669"/>
    <property type="project" value="UniProtKB-KW"/>
</dbReference>
<dbReference type="RefSeq" id="WP_079642623.1">
    <property type="nucleotide sequence ID" value="NZ_FUZF01000005.1"/>
</dbReference>
<dbReference type="EMBL" id="FUZF01000005">
    <property type="protein sequence ID" value="SKB64601.1"/>
    <property type="molecule type" value="Genomic_DNA"/>
</dbReference>
<dbReference type="InterPro" id="IPR029479">
    <property type="entry name" value="Nitroreductase"/>
</dbReference>
<reference evidence="8" key="1">
    <citation type="submission" date="2017-02" db="EMBL/GenBank/DDBJ databases">
        <authorList>
            <person name="Varghese N."/>
            <person name="Submissions S."/>
        </authorList>
    </citation>
    <scope>NUCLEOTIDE SEQUENCE [LARGE SCALE GENOMIC DNA]</scope>
    <source>
        <strain evidence="8">DSM 24091</strain>
    </source>
</reference>
<dbReference type="SUPFAM" id="SSF55469">
    <property type="entry name" value="FMN-dependent nitroreductase-like"/>
    <property type="match status" value="1"/>
</dbReference>
<dbReference type="Gene3D" id="3.40.109.10">
    <property type="entry name" value="NADH Oxidase"/>
    <property type="match status" value="1"/>
</dbReference>
<evidence type="ECO:0000259" key="6">
    <source>
        <dbReference type="Pfam" id="PF00881"/>
    </source>
</evidence>
<proteinExistence type="inferred from homology"/>
<evidence type="ECO:0000256" key="4">
    <source>
        <dbReference type="ARBA" id="ARBA00022643"/>
    </source>
</evidence>
<evidence type="ECO:0000313" key="8">
    <source>
        <dbReference type="Proteomes" id="UP000190150"/>
    </source>
</evidence>
<accession>A0A1T5CZ35</accession>
<dbReference type="STRING" id="1513896.SAMN05660841_01668"/>
<dbReference type="PANTHER" id="PTHR43673:SF2">
    <property type="entry name" value="NITROREDUCTASE"/>
    <property type="match status" value="1"/>
</dbReference>
<evidence type="ECO:0000256" key="5">
    <source>
        <dbReference type="ARBA" id="ARBA00023002"/>
    </source>
</evidence>
<dbReference type="Pfam" id="PF00881">
    <property type="entry name" value="Nitroreductase"/>
    <property type="match status" value="1"/>
</dbReference>
<dbReference type="PANTHER" id="PTHR43673">
    <property type="entry name" value="NAD(P)H NITROREDUCTASE YDGI-RELATED"/>
    <property type="match status" value="1"/>
</dbReference>
<gene>
    <name evidence="7" type="ORF">SAMN05660841_01668</name>
</gene>
<name>A0A1T5CZ35_9SPHI</name>
<feature type="domain" description="Nitroreductase" evidence="6">
    <location>
        <begin position="7"/>
        <end position="185"/>
    </location>
</feature>
<comment type="similarity">
    <text evidence="2">Belongs to the nitroreductase family.</text>
</comment>
<sequence>MALLDDLRWRHAVKAYDRSKKVSTEDIEKIVEAARLAPTSSGLQPFSVILVENQELKEKMAAGALNPDCMRDASHILVLAAWDRYTAERIDEVYDYTTDERELPRGRFASYTDKLKSIYLDQSPADNFAHTARQTYIALGLALAQAAELKIDSTPAEGFDNKLIDDVLGLSEQGLRSVSLIYLGYADETKDWLRTMKKVRRPKENFLIEYN</sequence>